<comment type="catalytic activity">
    <reaction evidence="12">
        <text>glucuronate acceptor + UDP-alpha-D-glucuronate = acceptor beta-D-glucuronoside + UDP + H(+)</text>
        <dbReference type="Rhea" id="RHEA:21032"/>
        <dbReference type="ChEBI" id="CHEBI:15378"/>
        <dbReference type="ChEBI" id="CHEBI:58052"/>
        <dbReference type="ChEBI" id="CHEBI:58223"/>
        <dbReference type="ChEBI" id="CHEBI:132367"/>
        <dbReference type="ChEBI" id="CHEBI:132368"/>
        <dbReference type="EC" id="2.4.1.17"/>
    </reaction>
</comment>
<keyword evidence="6" id="KW-0256">Endoplasmic reticulum</keyword>
<dbReference type="PANTHER" id="PTHR48043">
    <property type="entry name" value="EG:EG0003.4 PROTEIN-RELATED"/>
    <property type="match status" value="1"/>
</dbReference>
<dbReference type="GO" id="GO:0005783">
    <property type="term" value="C:endoplasmic reticulum"/>
    <property type="evidence" value="ECO:0007669"/>
    <property type="project" value="UniProtKB-SubCell"/>
</dbReference>
<feature type="transmembrane region" description="Helical" evidence="12">
    <location>
        <begin position="6"/>
        <end position="29"/>
    </location>
</feature>
<keyword evidence="14" id="KW-1185">Reference proteome</keyword>
<dbReference type="InterPro" id="IPR035595">
    <property type="entry name" value="UDP_glycos_trans_CS"/>
</dbReference>
<keyword evidence="8 12" id="KW-0472">Membrane</keyword>
<evidence type="ECO:0000256" key="3">
    <source>
        <dbReference type="ARBA" id="ARBA00022676"/>
    </source>
</evidence>
<dbReference type="EC" id="2.4.1.17" evidence="12"/>
<accession>A0A8I6SEG7</accession>
<dbReference type="PANTHER" id="PTHR48043:SF114">
    <property type="entry name" value="IP04436P-RELATED"/>
    <property type="match status" value="1"/>
</dbReference>
<dbReference type="Gene3D" id="3.40.50.2000">
    <property type="entry name" value="Glycogen Phosphorylase B"/>
    <property type="match status" value="1"/>
</dbReference>
<evidence type="ECO:0000256" key="4">
    <source>
        <dbReference type="ARBA" id="ARBA00022679"/>
    </source>
</evidence>
<dbReference type="PROSITE" id="PS00375">
    <property type="entry name" value="UDPGT"/>
    <property type="match status" value="1"/>
</dbReference>
<evidence type="ECO:0000256" key="5">
    <source>
        <dbReference type="ARBA" id="ARBA00022692"/>
    </source>
</evidence>
<comment type="subcellular location">
    <subcellularLocation>
        <location evidence="10">Endomembrane system</location>
        <topology evidence="10">Single-pass type I membrane protein</topology>
    </subcellularLocation>
    <subcellularLocation>
        <location evidence="1">Endoplasmic reticulum</location>
    </subcellularLocation>
    <subcellularLocation>
        <location evidence="12">Membrane</location>
        <topology evidence="12">Single-pass membrane protein</topology>
    </subcellularLocation>
</comment>
<organism evidence="13 14">
    <name type="scientific">Cimex lectularius</name>
    <name type="common">Bed bug</name>
    <name type="synonym">Acanthia lectularia</name>
    <dbReference type="NCBI Taxonomy" id="79782"/>
    <lineage>
        <taxon>Eukaryota</taxon>
        <taxon>Metazoa</taxon>
        <taxon>Ecdysozoa</taxon>
        <taxon>Arthropoda</taxon>
        <taxon>Hexapoda</taxon>
        <taxon>Insecta</taxon>
        <taxon>Pterygota</taxon>
        <taxon>Neoptera</taxon>
        <taxon>Paraneoptera</taxon>
        <taxon>Hemiptera</taxon>
        <taxon>Heteroptera</taxon>
        <taxon>Panheteroptera</taxon>
        <taxon>Cimicomorpha</taxon>
        <taxon>Cimicidae</taxon>
        <taxon>Cimex</taxon>
    </lineage>
</organism>
<evidence type="ECO:0000256" key="8">
    <source>
        <dbReference type="ARBA" id="ARBA00023136"/>
    </source>
</evidence>
<dbReference type="GO" id="GO:0015020">
    <property type="term" value="F:glucuronosyltransferase activity"/>
    <property type="evidence" value="ECO:0007669"/>
    <property type="project" value="UniProtKB-EC"/>
</dbReference>
<evidence type="ECO:0000256" key="7">
    <source>
        <dbReference type="ARBA" id="ARBA00022989"/>
    </source>
</evidence>
<dbReference type="SUPFAM" id="SSF53756">
    <property type="entry name" value="UDP-Glycosyltransferase/glycogen phosphorylase"/>
    <property type="match status" value="1"/>
</dbReference>
<sequence>MDVGRFLVILLVSFGFASCSRILGVFPYFGKSHFSVFQPLMEELAKRGHQVTVFSYFPRETPLDNYTDVVIPPEIGTVGFLEMGEIESTSYTAVAKLGGLHYLRERGKNTVDAPGLKILEKMEFDLSIIELFNTDVFYPLLYKIGAPVVGITSHSIINWHQGYFANPDSPSVVPTVLSAYSDKMSLPERFCNTMDYYISLLVHRWFFLPQDQALAEKRFGKIPPIEEMTRNTTLLLANTHFSLFRSRPISPSIVEVGGIHVKEPKPLPEKLQKVLDESKGVIYFSMGSVLKGDSMSMNKQKAFIKVFSELKQTVLWKRETPLEEKVNNIVTNGWFPQRDILAHPKVQLFISHGGLLSTNEAVTSGVPMVVVPMFGDQHHNAKALESIGFAVSVDFNSLTEDDLRQAVNKVLNDPSYKENARKTKEAFLDRPMSPLDTAVYWVEYVIRHKGAPHLRSAARDMTWYQYHNLDVYASLALMAYFAYLIVKNILKFLLGLCCGRVNKHKTE</sequence>
<protein>
    <recommendedName>
        <fullName evidence="12">UDP-glucuronosyltransferase</fullName>
        <ecNumber evidence="12">2.4.1.17</ecNumber>
    </recommendedName>
</protein>
<evidence type="ECO:0000256" key="1">
    <source>
        <dbReference type="ARBA" id="ARBA00004240"/>
    </source>
</evidence>
<keyword evidence="3 11" id="KW-0328">Glycosyltransferase</keyword>
<dbReference type="EnsemblMetazoa" id="XM_024224686.1">
    <property type="protein sequence ID" value="XP_024080454.1"/>
    <property type="gene ID" value="LOC106669680"/>
</dbReference>
<evidence type="ECO:0000256" key="2">
    <source>
        <dbReference type="ARBA" id="ARBA00009995"/>
    </source>
</evidence>
<reference evidence="13" key="1">
    <citation type="submission" date="2022-01" db="UniProtKB">
        <authorList>
            <consortium name="EnsemblMetazoa"/>
        </authorList>
    </citation>
    <scope>IDENTIFICATION</scope>
</reference>
<dbReference type="PROSITE" id="PS51257">
    <property type="entry name" value="PROKAR_LIPOPROTEIN"/>
    <property type="match status" value="1"/>
</dbReference>
<dbReference type="Pfam" id="PF00201">
    <property type="entry name" value="UDPGT"/>
    <property type="match status" value="1"/>
</dbReference>
<dbReference type="InterPro" id="IPR050271">
    <property type="entry name" value="UDP-glycosyltransferase"/>
</dbReference>
<keyword evidence="4 11" id="KW-0808">Transferase</keyword>
<dbReference type="RefSeq" id="XP_024080454.1">
    <property type="nucleotide sequence ID" value="XM_024224686.1"/>
</dbReference>
<evidence type="ECO:0000313" key="14">
    <source>
        <dbReference type="Proteomes" id="UP000494040"/>
    </source>
</evidence>
<evidence type="ECO:0000256" key="9">
    <source>
        <dbReference type="ARBA" id="ARBA00023180"/>
    </source>
</evidence>
<dbReference type="GO" id="GO:0016020">
    <property type="term" value="C:membrane"/>
    <property type="evidence" value="ECO:0007669"/>
    <property type="project" value="UniProtKB-SubCell"/>
</dbReference>
<comment type="similarity">
    <text evidence="2 11">Belongs to the UDP-glycosyltransferase family.</text>
</comment>
<dbReference type="FunFam" id="3.40.50.2000:FF:000050">
    <property type="entry name" value="UDP-glucuronosyltransferase"/>
    <property type="match status" value="1"/>
</dbReference>
<evidence type="ECO:0000256" key="10">
    <source>
        <dbReference type="ARBA" id="ARBA00046288"/>
    </source>
</evidence>
<evidence type="ECO:0000256" key="6">
    <source>
        <dbReference type="ARBA" id="ARBA00022824"/>
    </source>
</evidence>
<dbReference type="GeneID" id="106669680"/>
<dbReference type="InterPro" id="IPR002213">
    <property type="entry name" value="UDP_glucos_trans"/>
</dbReference>
<name>A0A8I6SEG7_CIMLE</name>
<dbReference type="AlphaFoldDB" id="A0A8I6SEG7"/>
<keyword evidence="7 12" id="KW-1133">Transmembrane helix</keyword>
<proteinExistence type="inferred from homology"/>
<dbReference type="CDD" id="cd03784">
    <property type="entry name" value="GT1_Gtf-like"/>
    <property type="match status" value="1"/>
</dbReference>
<evidence type="ECO:0000313" key="13">
    <source>
        <dbReference type="EnsemblMetazoa" id="XP_024080454.1"/>
    </source>
</evidence>
<keyword evidence="5 12" id="KW-0812">Transmembrane</keyword>
<evidence type="ECO:0000256" key="11">
    <source>
        <dbReference type="RuleBase" id="RU003718"/>
    </source>
</evidence>
<evidence type="ECO:0000256" key="12">
    <source>
        <dbReference type="RuleBase" id="RU362059"/>
    </source>
</evidence>
<keyword evidence="9" id="KW-0325">Glycoprotein</keyword>
<dbReference type="OrthoDB" id="5835829at2759"/>
<dbReference type="Proteomes" id="UP000494040">
    <property type="component" value="Unassembled WGS sequence"/>
</dbReference>